<evidence type="ECO:0000313" key="2">
    <source>
        <dbReference type="Proteomes" id="UP001374579"/>
    </source>
</evidence>
<accession>A0AAN9BIH2</accession>
<protein>
    <submittedName>
        <fullName evidence="1">Uncharacterized protein</fullName>
    </submittedName>
</protein>
<gene>
    <name evidence="1" type="ORF">V1264_017399</name>
</gene>
<dbReference type="AlphaFoldDB" id="A0AAN9BIH2"/>
<comment type="caution">
    <text evidence="1">The sequence shown here is derived from an EMBL/GenBank/DDBJ whole genome shotgun (WGS) entry which is preliminary data.</text>
</comment>
<keyword evidence="2" id="KW-1185">Reference proteome</keyword>
<dbReference type="Proteomes" id="UP001374579">
    <property type="component" value="Unassembled WGS sequence"/>
</dbReference>
<dbReference type="EMBL" id="JBAMIC010000007">
    <property type="protein sequence ID" value="KAK7106102.1"/>
    <property type="molecule type" value="Genomic_DNA"/>
</dbReference>
<evidence type="ECO:0000313" key="1">
    <source>
        <dbReference type="EMBL" id="KAK7106102.1"/>
    </source>
</evidence>
<reference evidence="1 2" key="1">
    <citation type="submission" date="2024-02" db="EMBL/GenBank/DDBJ databases">
        <title>Chromosome-scale genome assembly of the rough periwinkle Littorina saxatilis.</title>
        <authorList>
            <person name="De Jode A."/>
            <person name="Faria R."/>
            <person name="Formenti G."/>
            <person name="Sims Y."/>
            <person name="Smith T.P."/>
            <person name="Tracey A."/>
            <person name="Wood J.M.D."/>
            <person name="Zagrodzka Z.B."/>
            <person name="Johannesson K."/>
            <person name="Butlin R.K."/>
            <person name="Leder E.H."/>
        </authorList>
    </citation>
    <scope>NUCLEOTIDE SEQUENCE [LARGE SCALE GENOMIC DNA]</scope>
    <source>
        <strain evidence="1">Snail1</strain>
        <tissue evidence="1">Muscle</tissue>
    </source>
</reference>
<name>A0AAN9BIH2_9CAEN</name>
<sequence>MLLTRRKSVESQRQLMVHPPPQTFPCTSLTTERLYLFGVPMMLFAVLERPSQIPPSLDQATCTALKMGDGLNVPWSLYRR</sequence>
<organism evidence="1 2">
    <name type="scientific">Littorina saxatilis</name>
    <dbReference type="NCBI Taxonomy" id="31220"/>
    <lineage>
        <taxon>Eukaryota</taxon>
        <taxon>Metazoa</taxon>
        <taxon>Spiralia</taxon>
        <taxon>Lophotrochozoa</taxon>
        <taxon>Mollusca</taxon>
        <taxon>Gastropoda</taxon>
        <taxon>Caenogastropoda</taxon>
        <taxon>Littorinimorpha</taxon>
        <taxon>Littorinoidea</taxon>
        <taxon>Littorinidae</taxon>
        <taxon>Littorina</taxon>
    </lineage>
</organism>
<proteinExistence type="predicted"/>